<dbReference type="AlphaFoldDB" id="A0A8X6TM25"/>
<evidence type="ECO:0000313" key="1">
    <source>
        <dbReference type="EMBL" id="GFT24914.1"/>
    </source>
</evidence>
<reference evidence="1" key="1">
    <citation type="submission" date="2020-08" db="EMBL/GenBank/DDBJ databases">
        <title>Multicomponent nature underlies the extraordinary mechanical properties of spider dragline silk.</title>
        <authorList>
            <person name="Kono N."/>
            <person name="Nakamura H."/>
            <person name="Mori M."/>
            <person name="Yoshida Y."/>
            <person name="Ohtoshi R."/>
            <person name="Malay A.D."/>
            <person name="Moran D.A.P."/>
            <person name="Tomita M."/>
            <person name="Numata K."/>
            <person name="Arakawa K."/>
        </authorList>
    </citation>
    <scope>NUCLEOTIDE SEQUENCE</scope>
</reference>
<keyword evidence="2" id="KW-1185">Reference proteome</keyword>
<accession>A0A8X6TM25</accession>
<dbReference type="EMBL" id="BMAW01011659">
    <property type="protein sequence ID" value="GFT24914.1"/>
    <property type="molecule type" value="Genomic_DNA"/>
</dbReference>
<name>A0A8X6TM25_NEPPI</name>
<proteinExistence type="predicted"/>
<comment type="caution">
    <text evidence="1">The sequence shown here is derived from an EMBL/GenBank/DDBJ whole genome shotgun (WGS) entry which is preliminary data.</text>
</comment>
<sequence length="104" mass="12054">MISTEEVAGKRLELLSILITQNCLELFSINLMGMLKDLMNFGHHSKQLCMIILLDRKLKSLRPLVTSRVVAQSIQIISQQRELKKVENRWCRGTCLDKQGKWRS</sequence>
<protein>
    <submittedName>
        <fullName evidence="1">Uncharacterized protein</fullName>
    </submittedName>
</protein>
<gene>
    <name evidence="1" type="ORF">NPIL_473941</name>
</gene>
<dbReference type="Proteomes" id="UP000887013">
    <property type="component" value="Unassembled WGS sequence"/>
</dbReference>
<organism evidence="1 2">
    <name type="scientific">Nephila pilipes</name>
    <name type="common">Giant wood spider</name>
    <name type="synonym">Nephila maculata</name>
    <dbReference type="NCBI Taxonomy" id="299642"/>
    <lineage>
        <taxon>Eukaryota</taxon>
        <taxon>Metazoa</taxon>
        <taxon>Ecdysozoa</taxon>
        <taxon>Arthropoda</taxon>
        <taxon>Chelicerata</taxon>
        <taxon>Arachnida</taxon>
        <taxon>Araneae</taxon>
        <taxon>Araneomorphae</taxon>
        <taxon>Entelegynae</taxon>
        <taxon>Araneoidea</taxon>
        <taxon>Nephilidae</taxon>
        <taxon>Nephila</taxon>
    </lineage>
</organism>
<evidence type="ECO:0000313" key="2">
    <source>
        <dbReference type="Proteomes" id="UP000887013"/>
    </source>
</evidence>